<dbReference type="EMBL" id="KN822143">
    <property type="protein sequence ID" value="KIM55002.1"/>
    <property type="molecule type" value="Genomic_DNA"/>
</dbReference>
<sequence length="84" mass="9303">LPSPDNLTEAHLLLETTISNCKVQLIQKSLADQLVHCDTLQLQYSCLQVEKAMTSLTAAELHVGWVHTLLRRNGYSPDQVGTAM</sequence>
<organism evidence="1 2">
    <name type="scientific">Scleroderma citrinum Foug A</name>
    <dbReference type="NCBI Taxonomy" id="1036808"/>
    <lineage>
        <taxon>Eukaryota</taxon>
        <taxon>Fungi</taxon>
        <taxon>Dikarya</taxon>
        <taxon>Basidiomycota</taxon>
        <taxon>Agaricomycotina</taxon>
        <taxon>Agaricomycetes</taxon>
        <taxon>Agaricomycetidae</taxon>
        <taxon>Boletales</taxon>
        <taxon>Sclerodermatineae</taxon>
        <taxon>Sclerodermataceae</taxon>
        <taxon>Scleroderma</taxon>
    </lineage>
</organism>
<proteinExistence type="predicted"/>
<dbReference type="InParanoid" id="A0A0C2ZQW8"/>
<dbReference type="Proteomes" id="UP000053989">
    <property type="component" value="Unassembled WGS sequence"/>
</dbReference>
<feature type="non-terminal residue" evidence="1">
    <location>
        <position position="1"/>
    </location>
</feature>
<name>A0A0C2ZQW8_9AGAM</name>
<keyword evidence="2" id="KW-1185">Reference proteome</keyword>
<reference evidence="1 2" key="1">
    <citation type="submission" date="2014-04" db="EMBL/GenBank/DDBJ databases">
        <authorList>
            <consortium name="DOE Joint Genome Institute"/>
            <person name="Kuo A."/>
            <person name="Kohler A."/>
            <person name="Nagy L.G."/>
            <person name="Floudas D."/>
            <person name="Copeland A."/>
            <person name="Barry K.W."/>
            <person name="Cichocki N."/>
            <person name="Veneault-Fourrey C."/>
            <person name="LaButti K."/>
            <person name="Lindquist E.A."/>
            <person name="Lipzen A."/>
            <person name="Lundell T."/>
            <person name="Morin E."/>
            <person name="Murat C."/>
            <person name="Sun H."/>
            <person name="Tunlid A."/>
            <person name="Henrissat B."/>
            <person name="Grigoriev I.V."/>
            <person name="Hibbett D.S."/>
            <person name="Martin F."/>
            <person name="Nordberg H.P."/>
            <person name="Cantor M.N."/>
            <person name="Hua S.X."/>
        </authorList>
    </citation>
    <scope>NUCLEOTIDE SEQUENCE [LARGE SCALE GENOMIC DNA]</scope>
    <source>
        <strain evidence="1 2">Foug A</strain>
    </source>
</reference>
<reference evidence="2" key="2">
    <citation type="submission" date="2015-01" db="EMBL/GenBank/DDBJ databases">
        <title>Evolutionary Origins and Diversification of the Mycorrhizal Mutualists.</title>
        <authorList>
            <consortium name="DOE Joint Genome Institute"/>
            <consortium name="Mycorrhizal Genomics Consortium"/>
            <person name="Kohler A."/>
            <person name="Kuo A."/>
            <person name="Nagy L.G."/>
            <person name="Floudas D."/>
            <person name="Copeland A."/>
            <person name="Barry K.W."/>
            <person name="Cichocki N."/>
            <person name="Veneault-Fourrey C."/>
            <person name="LaButti K."/>
            <person name="Lindquist E.A."/>
            <person name="Lipzen A."/>
            <person name="Lundell T."/>
            <person name="Morin E."/>
            <person name="Murat C."/>
            <person name="Riley R."/>
            <person name="Ohm R."/>
            <person name="Sun H."/>
            <person name="Tunlid A."/>
            <person name="Henrissat B."/>
            <person name="Grigoriev I.V."/>
            <person name="Hibbett D.S."/>
            <person name="Martin F."/>
        </authorList>
    </citation>
    <scope>NUCLEOTIDE SEQUENCE [LARGE SCALE GENOMIC DNA]</scope>
    <source>
        <strain evidence="2">Foug A</strain>
    </source>
</reference>
<gene>
    <name evidence="1" type="ORF">SCLCIDRAFT_135613</name>
</gene>
<evidence type="ECO:0000313" key="1">
    <source>
        <dbReference type="EMBL" id="KIM55002.1"/>
    </source>
</evidence>
<protein>
    <submittedName>
        <fullName evidence="1">Uncharacterized protein</fullName>
    </submittedName>
</protein>
<dbReference type="AlphaFoldDB" id="A0A0C2ZQW8"/>
<evidence type="ECO:0000313" key="2">
    <source>
        <dbReference type="Proteomes" id="UP000053989"/>
    </source>
</evidence>
<accession>A0A0C2ZQW8</accession>
<dbReference type="OrthoDB" id="2692742at2759"/>
<dbReference type="HOGENOM" id="CLU_158796_1_0_1"/>